<evidence type="ECO:0000313" key="4">
    <source>
        <dbReference type="Proteomes" id="UP000275368"/>
    </source>
</evidence>
<protein>
    <recommendedName>
        <fullName evidence="1">RNA 2',3'-cyclic phosphodiesterase</fullName>
        <shortName evidence="1">RNA 2',3'-CPDase</shortName>
        <ecNumber evidence="1">3.1.4.58</ecNumber>
    </recommendedName>
</protein>
<organism evidence="3 4">
    <name type="scientific">Paenibacillus baekrokdamisoli</name>
    <dbReference type="NCBI Taxonomy" id="1712516"/>
    <lineage>
        <taxon>Bacteria</taxon>
        <taxon>Bacillati</taxon>
        <taxon>Bacillota</taxon>
        <taxon>Bacilli</taxon>
        <taxon>Bacillales</taxon>
        <taxon>Paenibacillaceae</taxon>
        <taxon>Paenibacillus</taxon>
    </lineage>
</organism>
<dbReference type="EMBL" id="AP019308">
    <property type="protein sequence ID" value="BBH22913.1"/>
    <property type="molecule type" value="Genomic_DNA"/>
</dbReference>
<feature type="domain" description="Phosphoesterase HXTX" evidence="2">
    <location>
        <begin position="15"/>
        <end position="100"/>
    </location>
</feature>
<sequence>MADKSTAIRLFVAVPLPEKWKLILAAWCDELKQQLPSFRKWTSPEDYHLTLQFLGDVPAIHVQDISQALQEAMAAGIPPFELAIENLGLFGRPENPRVLWAGIGGDSEHLHQLHTAVAAALTPLGYPAEERAYHPHLTLARQYNGNLPFEPETWSGRPLPTDSFGEILRWQVDEIVLYTSHLGSLPMYEAVERFSL</sequence>
<keyword evidence="1" id="KW-0378">Hydrolase</keyword>
<dbReference type="KEGG" id="pbk:Back11_42580"/>
<feature type="short sequence motif" description="HXTX 1" evidence="1">
    <location>
        <begin position="48"/>
        <end position="51"/>
    </location>
</feature>
<dbReference type="HAMAP" id="MF_01940">
    <property type="entry name" value="RNA_CPDase"/>
    <property type="match status" value="1"/>
</dbReference>
<keyword evidence="4" id="KW-1185">Reference proteome</keyword>
<dbReference type="RefSeq" id="WP_125661762.1">
    <property type="nucleotide sequence ID" value="NZ_AP019308.1"/>
</dbReference>
<feature type="active site" description="Proton acceptor" evidence="1">
    <location>
        <position position="136"/>
    </location>
</feature>
<feature type="active site" description="Proton donor" evidence="1">
    <location>
        <position position="48"/>
    </location>
</feature>
<accession>A0A3G9JD77</accession>
<name>A0A3G9JD77_9BACL</name>
<evidence type="ECO:0000256" key="1">
    <source>
        <dbReference type="HAMAP-Rule" id="MF_01940"/>
    </source>
</evidence>
<dbReference type="PANTHER" id="PTHR35561:SF1">
    <property type="entry name" value="RNA 2',3'-CYCLIC PHOSPHODIESTERASE"/>
    <property type="match status" value="1"/>
</dbReference>
<comment type="catalytic activity">
    <reaction evidence="1">
        <text>a 3'-end 2',3'-cyclophospho-ribonucleotide-RNA + H2O = a 3'-end 2'-phospho-ribonucleotide-RNA + H(+)</text>
        <dbReference type="Rhea" id="RHEA:11828"/>
        <dbReference type="Rhea" id="RHEA-COMP:10464"/>
        <dbReference type="Rhea" id="RHEA-COMP:17353"/>
        <dbReference type="ChEBI" id="CHEBI:15377"/>
        <dbReference type="ChEBI" id="CHEBI:15378"/>
        <dbReference type="ChEBI" id="CHEBI:83064"/>
        <dbReference type="ChEBI" id="CHEBI:173113"/>
        <dbReference type="EC" id="3.1.4.58"/>
    </reaction>
</comment>
<dbReference type="PANTHER" id="PTHR35561">
    <property type="entry name" value="RNA 2',3'-CYCLIC PHOSPHODIESTERASE"/>
    <property type="match status" value="1"/>
</dbReference>
<dbReference type="NCBIfam" id="TIGR02258">
    <property type="entry name" value="2_5_ligase"/>
    <property type="match status" value="1"/>
</dbReference>
<dbReference type="Proteomes" id="UP000275368">
    <property type="component" value="Chromosome"/>
</dbReference>
<gene>
    <name evidence="3" type="ORF">Back11_42580</name>
</gene>
<comment type="function">
    <text evidence="1">Hydrolyzes RNA 2',3'-cyclic phosphodiester to an RNA 2'-phosphomonoester.</text>
</comment>
<dbReference type="OrthoDB" id="9789350at2"/>
<dbReference type="EC" id="3.1.4.58" evidence="1"/>
<dbReference type="GO" id="GO:0008664">
    <property type="term" value="F:RNA 2',3'-cyclic 3'-phosphodiesterase activity"/>
    <property type="evidence" value="ECO:0007669"/>
    <property type="project" value="UniProtKB-EC"/>
</dbReference>
<dbReference type="InterPro" id="IPR014051">
    <property type="entry name" value="Phosphoesterase_HXTX"/>
</dbReference>
<dbReference type="Gene3D" id="3.90.1140.10">
    <property type="entry name" value="Cyclic phosphodiesterase"/>
    <property type="match status" value="1"/>
</dbReference>
<evidence type="ECO:0000313" key="3">
    <source>
        <dbReference type="EMBL" id="BBH22913.1"/>
    </source>
</evidence>
<comment type="similarity">
    <text evidence="1">Belongs to the 2H phosphoesterase superfamily. ThpR family.</text>
</comment>
<feature type="short sequence motif" description="HXTX 2" evidence="1">
    <location>
        <begin position="136"/>
        <end position="139"/>
    </location>
</feature>
<evidence type="ECO:0000259" key="2">
    <source>
        <dbReference type="Pfam" id="PF02834"/>
    </source>
</evidence>
<dbReference type="GO" id="GO:0004113">
    <property type="term" value="F:2',3'-cyclic-nucleotide 3'-phosphodiesterase activity"/>
    <property type="evidence" value="ECO:0007669"/>
    <property type="project" value="InterPro"/>
</dbReference>
<dbReference type="Pfam" id="PF02834">
    <property type="entry name" value="LigT_PEase"/>
    <property type="match status" value="2"/>
</dbReference>
<dbReference type="InterPro" id="IPR004175">
    <property type="entry name" value="RNA_CPDase"/>
</dbReference>
<feature type="domain" description="Phosphoesterase HXTX" evidence="2">
    <location>
        <begin position="108"/>
        <end position="184"/>
    </location>
</feature>
<proteinExistence type="inferred from homology"/>
<dbReference type="InterPro" id="IPR009097">
    <property type="entry name" value="Cyclic_Pdiesterase"/>
</dbReference>
<dbReference type="AlphaFoldDB" id="A0A3G9JD77"/>
<reference evidence="3 4" key="1">
    <citation type="submission" date="2018-11" db="EMBL/GenBank/DDBJ databases">
        <title>Complete genome sequence of Paenibacillus baekrokdamisoli strain KCTC 33723.</title>
        <authorList>
            <person name="Kang S.W."/>
            <person name="Lee K.C."/>
            <person name="Kim K.K."/>
            <person name="Kim J.S."/>
            <person name="Kim D.S."/>
            <person name="Ko S.H."/>
            <person name="Yang S.H."/>
            <person name="Lee J.S."/>
        </authorList>
    </citation>
    <scope>NUCLEOTIDE SEQUENCE [LARGE SCALE GENOMIC DNA]</scope>
    <source>
        <strain evidence="3 4">KCTC 33723</strain>
    </source>
</reference>
<dbReference type="SUPFAM" id="SSF55144">
    <property type="entry name" value="LigT-like"/>
    <property type="match status" value="1"/>
</dbReference>